<keyword evidence="2" id="KW-0444">Lipid biosynthesis</keyword>
<dbReference type="CDD" id="cd03351">
    <property type="entry name" value="LbH_UDP-GlcNAc_AT"/>
    <property type="match status" value="1"/>
</dbReference>
<name>A0AAD5J9B0_ACENE</name>
<evidence type="ECO:0000259" key="16">
    <source>
        <dbReference type="PROSITE" id="PS51294"/>
    </source>
</evidence>
<evidence type="ECO:0000256" key="1">
    <source>
        <dbReference type="ARBA" id="ARBA00004123"/>
    </source>
</evidence>
<proteinExistence type="predicted"/>
<keyword evidence="11" id="KW-0863">Zinc-finger</keyword>
<keyword evidence="11" id="KW-0862">Zinc</keyword>
<organism evidence="17 18">
    <name type="scientific">Acer negundo</name>
    <name type="common">Box elder</name>
    <dbReference type="NCBI Taxonomy" id="4023"/>
    <lineage>
        <taxon>Eukaryota</taxon>
        <taxon>Viridiplantae</taxon>
        <taxon>Streptophyta</taxon>
        <taxon>Embryophyta</taxon>
        <taxon>Tracheophyta</taxon>
        <taxon>Spermatophyta</taxon>
        <taxon>Magnoliopsida</taxon>
        <taxon>eudicotyledons</taxon>
        <taxon>Gunneridae</taxon>
        <taxon>Pentapetalae</taxon>
        <taxon>rosids</taxon>
        <taxon>malvids</taxon>
        <taxon>Sapindales</taxon>
        <taxon>Sapindaceae</taxon>
        <taxon>Hippocastanoideae</taxon>
        <taxon>Acereae</taxon>
        <taxon>Acer</taxon>
    </lineage>
</organism>
<dbReference type="InterPro" id="IPR010137">
    <property type="entry name" value="Lipid_A_LpxA"/>
</dbReference>
<evidence type="ECO:0000256" key="6">
    <source>
        <dbReference type="ARBA" id="ARBA00023098"/>
    </source>
</evidence>
<keyword evidence="3" id="KW-0441">Lipid A biosynthesis</keyword>
<evidence type="ECO:0000259" key="13">
    <source>
        <dbReference type="PROSITE" id="PS50090"/>
    </source>
</evidence>
<keyword evidence="11" id="KW-0479">Metal-binding</keyword>
<evidence type="ECO:0000256" key="10">
    <source>
        <dbReference type="ARBA" id="ARBA00023315"/>
    </source>
</evidence>
<keyword evidence="8" id="KW-0804">Transcription</keyword>
<dbReference type="AlphaFoldDB" id="A0AAD5J9B0"/>
<dbReference type="GO" id="GO:0005634">
    <property type="term" value="C:nucleus"/>
    <property type="evidence" value="ECO:0007669"/>
    <property type="project" value="UniProtKB-SubCell"/>
</dbReference>
<dbReference type="CDD" id="cd00167">
    <property type="entry name" value="SANT"/>
    <property type="match status" value="1"/>
</dbReference>
<gene>
    <name evidence="17" type="ORF">LWI28_013429</name>
</gene>
<keyword evidence="6" id="KW-0443">Lipid metabolism</keyword>
<evidence type="ECO:0000256" key="11">
    <source>
        <dbReference type="PROSITE-ProRule" id="PRU00047"/>
    </source>
</evidence>
<dbReference type="InterPro" id="IPR017930">
    <property type="entry name" value="Myb_dom"/>
</dbReference>
<dbReference type="PROSITE" id="PS51293">
    <property type="entry name" value="SANT"/>
    <property type="match status" value="1"/>
</dbReference>
<dbReference type="Gene3D" id="2.160.10.10">
    <property type="entry name" value="Hexapeptide repeat proteins"/>
    <property type="match status" value="1"/>
</dbReference>
<keyword evidence="18" id="KW-1185">Reference proteome</keyword>
<keyword evidence="10" id="KW-0012">Acyltransferase</keyword>
<evidence type="ECO:0000256" key="4">
    <source>
        <dbReference type="ARBA" id="ARBA00022679"/>
    </source>
</evidence>
<dbReference type="InterPro" id="IPR009057">
    <property type="entry name" value="Homeodomain-like_sf"/>
</dbReference>
<dbReference type="PANTHER" id="PTHR43480:SF1">
    <property type="entry name" value="ACYL-[ACYL-CARRIER-PROTEIN]--UDP-N-ACETYLGLUCOSAMINE O-ACYLTRANSFERASE, MITOCHONDRIAL-RELATED"/>
    <property type="match status" value="1"/>
</dbReference>
<protein>
    <submittedName>
        <fullName evidence="17">Uncharacterized protein</fullName>
    </submittedName>
</protein>
<keyword evidence="7" id="KW-0238">DNA-binding</keyword>
<dbReference type="Gene3D" id="1.10.10.60">
    <property type="entry name" value="Homeodomain-like"/>
    <property type="match status" value="1"/>
</dbReference>
<dbReference type="Proteomes" id="UP001064489">
    <property type="component" value="Chromosome 6"/>
</dbReference>
<dbReference type="InterPro" id="IPR001451">
    <property type="entry name" value="Hexapep"/>
</dbReference>
<dbReference type="FunFam" id="1.10.10.60:FF:000009">
    <property type="entry name" value="transcription factor MYB1R1"/>
    <property type="match status" value="1"/>
</dbReference>
<dbReference type="InterPro" id="IPR011004">
    <property type="entry name" value="Trimer_LpxA-like_sf"/>
</dbReference>
<feature type="domain" description="HTH myb-type" evidence="16">
    <location>
        <begin position="459"/>
        <end position="515"/>
    </location>
</feature>
<evidence type="ECO:0000256" key="5">
    <source>
        <dbReference type="ARBA" id="ARBA00023015"/>
    </source>
</evidence>
<evidence type="ECO:0000256" key="3">
    <source>
        <dbReference type="ARBA" id="ARBA00022556"/>
    </source>
</evidence>
<feature type="region of interest" description="Disordered" evidence="12">
    <location>
        <begin position="532"/>
        <end position="556"/>
    </location>
</feature>
<dbReference type="InterPro" id="IPR006447">
    <property type="entry name" value="Myb_dom_plants"/>
</dbReference>
<dbReference type="InterPro" id="IPR029098">
    <property type="entry name" value="Acetyltransf_C"/>
</dbReference>
<dbReference type="GO" id="GO:0003677">
    <property type="term" value="F:DNA binding"/>
    <property type="evidence" value="ECO:0007669"/>
    <property type="project" value="UniProtKB-KW"/>
</dbReference>
<dbReference type="Pfam" id="PF00132">
    <property type="entry name" value="Hexapep"/>
    <property type="match status" value="2"/>
</dbReference>
<evidence type="ECO:0000259" key="14">
    <source>
        <dbReference type="PROSITE" id="PS50158"/>
    </source>
</evidence>
<dbReference type="PANTHER" id="PTHR43480">
    <property type="entry name" value="ACYL-[ACYL-CARRIER-PROTEIN]--UDP-N-ACETYLGLUCOSAMINE O-ACYLTRANSFERASE"/>
    <property type="match status" value="1"/>
</dbReference>
<evidence type="ECO:0000256" key="2">
    <source>
        <dbReference type="ARBA" id="ARBA00022516"/>
    </source>
</evidence>
<dbReference type="GO" id="GO:0005737">
    <property type="term" value="C:cytoplasm"/>
    <property type="evidence" value="ECO:0007669"/>
    <property type="project" value="UniProtKB-ARBA"/>
</dbReference>
<dbReference type="InterPro" id="IPR001878">
    <property type="entry name" value="Znf_CCHC"/>
</dbReference>
<dbReference type="PROSITE" id="PS50090">
    <property type="entry name" value="MYB_LIKE"/>
    <property type="match status" value="1"/>
</dbReference>
<dbReference type="SMART" id="SM00717">
    <property type="entry name" value="SANT"/>
    <property type="match status" value="1"/>
</dbReference>
<dbReference type="PROSITE" id="PS50158">
    <property type="entry name" value="ZF_CCHC"/>
    <property type="match status" value="1"/>
</dbReference>
<feature type="region of interest" description="Disordered" evidence="12">
    <location>
        <begin position="603"/>
        <end position="648"/>
    </location>
</feature>
<comment type="caution">
    <text evidence="17">The sequence shown here is derived from an EMBL/GenBank/DDBJ whole genome shotgun (WGS) entry which is preliminary data.</text>
</comment>
<dbReference type="Pfam" id="PF13720">
    <property type="entry name" value="Acetyltransf_11"/>
    <property type="match status" value="1"/>
</dbReference>
<feature type="domain" description="CCHC-type" evidence="14">
    <location>
        <begin position="354"/>
        <end position="369"/>
    </location>
</feature>
<accession>A0AAD5J9B0</accession>
<evidence type="ECO:0000256" key="12">
    <source>
        <dbReference type="SAM" id="MobiDB-lite"/>
    </source>
</evidence>
<dbReference type="EMBL" id="JAJSOW010000004">
    <property type="protein sequence ID" value="KAI9191788.1"/>
    <property type="molecule type" value="Genomic_DNA"/>
</dbReference>
<dbReference type="GO" id="GO:0016020">
    <property type="term" value="C:membrane"/>
    <property type="evidence" value="ECO:0007669"/>
    <property type="project" value="GOC"/>
</dbReference>
<dbReference type="Gene3D" id="1.20.1180.10">
    <property type="entry name" value="Udp N-acetylglucosamine O-acyltransferase, C-terminal domain"/>
    <property type="match status" value="1"/>
</dbReference>
<dbReference type="GO" id="GO:0009245">
    <property type="term" value="P:lipid A biosynthetic process"/>
    <property type="evidence" value="ECO:0007669"/>
    <property type="project" value="UniProtKB-KW"/>
</dbReference>
<dbReference type="InterPro" id="IPR017884">
    <property type="entry name" value="SANT_dom"/>
</dbReference>
<dbReference type="SUPFAM" id="SSF46689">
    <property type="entry name" value="Homeodomain-like"/>
    <property type="match status" value="1"/>
</dbReference>
<evidence type="ECO:0000313" key="18">
    <source>
        <dbReference type="Proteomes" id="UP001064489"/>
    </source>
</evidence>
<evidence type="ECO:0000256" key="7">
    <source>
        <dbReference type="ARBA" id="ARBA00023125"/>
    </source>
</evidence>
<evidence type="ECO:0000313" key="17">
    <source>
        <dbReference type="EMBL" id="KAI9191788.1"/>
    </source>
</evidence>
<dbReference type="PROSITE" id="PS51294">
    <property type="entry name" value="HTH_MYB"/>
    <property type="match status" value="1"/>
</dbReference>
<evidence type="ECO:0000256" key="9">
    <source>
        <dbReference type="ARBA" id="ARBA00023242"/>
    </source>
</evidence>
<dbReference type="Pfam" id="PF00249">
    <property type="entry name" value="Myb_DNA-binding"/>
    <property type="match status" value="1"/>
</dbReference>
<feature type="compositionally biased region" description="Polar residues" evidence="12">
    <location>
        <begin position="546"/>
        <end position="556"/>
    </location>
</feature>
<reference evidence="17" key="2">
    <citation type="submission" date="2023-02" db="EMBL/GenBank/DDBJ databases">
        <authorList>
            <person name="Swenson N.G."/>
            <person name="Wegrzyn J.L."/>
            <person name="Mcevoy S.L."/>
        </authorList>
    </citation>
    <scope>NUCLEOTIDE SEQUENCE</scope>
    <source>
        <strain evidence="17">91603</strain>
        <tissue evidence="17">Leaf</tissue>
    </source>
</reference>
<dbReference type="InterPro" id="IPR001005">
    <property type="entry name" value="SANT/Myb"/>
</dbReference>
<feature type="domain" description="Myb-like" evidence="13">
    <location>
        <begin position="459"/>
        <end position="511"/>
    </location>
</feature>
<sequence>MTLLLKIGKQSRYSLSSLSLRRFFTTLPYVSGVEKETSSFIHPNAVVHPNAIIGQGVSIGPFCTIGSSAKLGDGCQLYPGSHIFGNTELGEQCILLTGAVVGDDLPGRTVFGCNNIIGHHAVVGVKCQDMKYESGDECFLHVGNNNEIREHASIHRSSRSSDRTVIGDNNLIMGSCHIAHDCKIGNSNIFANNTLLAGHVVVEDYTHTAGAIVVHQFCCVGSFSFIGGGSVVSQDVPKYTMVAGERAELRGLNLEGLRRRGFTITEIKSLRAAYRKIFMPVDTNAVGFENRLTEVEEDEKLGQKIAVEYASSGNGAILEACCILLGNYHFCKRTLANLRIIEGFSVSSEVPFYRKCSHCGKIGHNSRTCTAYRSASDVAVGGLRIFGVHLDVSSSSSSSSSSSIPSMMKKSFSMDCFPSSSSSSPSSSLSTALVSIDEDHNKTSINGYLSDGLMTTRTQEKKKGVAWTEEEHRTFLMGLEKLGKGDWRGISKNFVRTRTPTQVASHAQKYFLRQVSLTKKKRRSSLFDMVGSSSTTSTMAGHHRVNSSCGSKLSNGSHHEKIMPLVLDLTSFSHEQANQTAASSQQHQVVPSWVHGMIDFNKKQTSSKPQNAAAAADDDDDLELTLATPDNKSPPPNKPNLIRPISVT</sequence>
<evidence type="ECO:0000256" key="8">
    <source>
        <dbReference type="ARBA" id="ARBA00023163"/>
    </source>
</evidence>
<comment type="subcellular location">
    <subcellularLocation>
        <location evidence="1">Nucleus</location>
    </subcellularLocation>
</comment>
<dbReference type="InterPro" id="IPR037157">
    <property type="entry name" value="Acetyltransf_C_sf"/>
</dbReference>
<dbReference type="GO" id="GO:0008780">
    <property type="term" value="F:acyl-[acyl-carrier-protein]-UDP-N-acetylglucosamine O-acyltransferase activity"/>
    <property type="evidence" value="ECO:0007669"/>
    <property type="project" value="InterPro"/>
</dbReference>
<dbReference type="SUPFAM" id="SSF51161">
    <property type="entry name" value="Trimeric LpxA-like enzymes"/>
    <property type="match status" value="1"/>
</dbReference>
<feature type="domain" description="SANT" evidence="15">
    <location>
        <begin position="467"/>
        <end position="515"/>
    </location>
</feature>
<keyword evidence="5" id="KW-0805">Transcription regulation</keyword>
<keyword evidence="9" id="KW-0539">Nucleus</keyword>
<reference evidence="17" key="1">
    <citation type="journal article" date="2022" name="Plant J.">
        <title>Strategies of tolerance reflected in two North American maple genomes.</title>
        <authorList>
            <person name="McEvoy S.L."/>
            <person name="Sezen U.U."/>
            <person name="Trouern-Trend A."/>
            <person name="McMahon S.M."/>
            <person name="Schaberg P.G."/>
            <person name="Yang J."/>
            <person name="Wegrzyn J.L."/>
            <person name="Swenson N.G."/>
        </authorList>
    </citation>
    <scope>NUCLEOTIDE SEQUENCE</scope>
    <source>
        <strain evidence="17">91603</strain>
    </source>
</reference>
<evidence type="ECO:0000259" key="15">
    <source>
        <dbReference type="PROSITE" id="PS51293"/>
    </source>
</evidence>
<keyword evidence="4" id="KW-0808">Transferase</keyword>
<dbReference type="NCBIfam" id="TIGR01557">
    <property type="entry name" value="myb_SHAQKYF"/>
    <property type="match status" value="1"/>
</dbReference>
<dbReference type="GO" id="GO:0010468">
    <property type="term" value="P:regulation of gene expression"/>
    <property type="evidence" value="ECO:0007669"/>
    <property type="project" value="UniProtKB-ARBA"/>
</dbReference>
<dbReference type="GO" id="GO:0008270">
    <property type="term" value="F:zinc ion binding"/>
    <property type="evidence" value="ECO:0007669"/>
    <property type="project" value="UniProtKB-KW"/>
</dbReference>